<name>A0A0T6AVR8_9SCAR</name>
<evidence type="ECO:0000256" key="12">
    <source>
        <dbReference type="ARBA" id="ARBA00025670"/>
    </source>
</evidence>
<dbReference type="Gene3D" id="3.90.930.40">
    <property type="match status" value="1"/>
</dbReference>
<accession>A0A0T6AVR8</accession>
<dbReference type="GO" id="GO:0005730">
    <property type="term" value="C:nucleolus"/>
    <property type="evidence" value="ECO:0007669"/>
    <property type="project" value="TreeGrafter"/>
</dbReference>
<evidence type="ECO:0000256" key="1">
    <source>
        <dbReference type="ARBA" id="ARBA00004123"/>
    </source>
</evidence>
<dbReference type="Pfam" id="PF08007">
    <property type="entry name" value="JmjC_2"/>
    <property type="match status" value="1"/>
</dbReference>
<evidence type="ECO:0000256" key="9">
    <source>
        <dbReference type="ARBA" id="ARBA00023015"/>
    </source>
</evidence>
<proteinExistence type="inferred from homology"/>
<feature type="domain" description="JmjC" evidence="16">
    <location>
        <begin position="226"/>
        <end position="371"/>
    </location>
</feature>
<keyword evidence="3" id="KW-0678">Repressor</keyword>
<dbReference type="OrthoDB" id="425950at2759"/>
<evidence type="ECO:0000256" key="14">
    <source>
        <dbReference type="RuleBase" id="RU366061"/>
    </source>
</evidence>
<evidence type="ECO:0000259" key="16">
    <source>
        <dbReference type="PROSITE" id="PS51184"/>
    </source>
</evidence>
<evidence type="ECO:0000313" key="17">
    <source>
        <dbReference type="EMBL" id="KRT78949.1"/>
    </source>
</evidence>
<dbReference type="EMBL" id="LJIG01022743">
    <property type="protein sequence ID" value="KRT78949.1"/>
    <property type="molecule type" value="Genomic_DNA"/>
</dbReference>
<keyword evidence="9 14" id="KW-0805">Transcription regulation</keyword>
<evidence type="ECO:0000256" key="15">
    <source>
        <dbReference type="SAM" id="MobiDB-lite"/>
    </source>
</evidence>
<dbReference type="AlphaFoldDB" id="A0A0T6AVR8"/>
<keyword evidence="10 14" id="KW-0804">Transcription</keyword>
<evidence type="ECO:0000256" key="11">
    <source>
        <dbReference type="ARBA" id="ARBA00023242"/>
    </source>
</evidence>
<dbReference type="FunFam" id="2.60.120.650:FF:000013">
    <property type="entry name" value="Ribosomal oxygenase 1"/>
    <property type="match status" value="1"/>
</dbReference>
<reference evidence="17 18" key="1">
    <citation type="submission" date="2015-09" db="EMBL/GenBank/DDBJ databases">
        <title>Draft genome of the scarab beetle Oryctes borbonicus.</title>
        <authorList>
            <person name="Meyer J.M."/>
            <person name="Markov G.V."/>
            <person name="Baskaran P."/>
            <person name="Herrmann M."/>
            <person name="Sommer R.J."/>
            <person name="Roedelsperger C."/>
        </authorList>
    </citation>
    <scope>NUCLEOTIDE SEQUENCE [LARGE SCALE GENOMIC DNA]</scope>
    <source>
        <strain evidence="17">OB123</strain>
        <tissue evidence="17">Whole animal</tissue>
    </source>
</reference>
<protein>
    <recommendedName>
        <fullName evidence="14">Bifunctional lysine-specific demethylase and histidyl-hydroxylase</fullName>
        <ecNumber evidence="14">1.14.11.27</ecNumber>
    </recommendedName>
</protein>
<keyword evidence="7 14" id="KW-0560">Oxidoreductase</keyword>
<feature type="compositionally biased region" description="Polar residues" evidence="15">
    <location>
        <begin position="17"/>
        <end position="28"/>
    </location>
</feature>
<keyword evidence="18" id="KW-1185">Reference proteome</keyword>
<comment type="function">
    <text evidence="12">Oxygenase that can act as both a histone lysine demethylase and a ribosomal histidine hydroxylase. Specifically demethylates 'Lys-4' (H3K4me) and 'Lys-36' (H3K36me) of histone H3, thereby playing a central role in histone code.</text>
</comment>
<keyword evidence="5" id="KW-0156">Chromatin regulator</keyword>
<dbReference type="Proteomes" id="UP000051574">
    <property type="component" value="Unassembled WGS sequence"/>
</dbReference>
<dbReference type="Gene3D" id="2.60.120.650">
    <property type="entry name" value="Cupin"/>
    <property type="match status" value="1"/>
</dbReference>
<dbReference type="GO" id="GO:0005506">
    <property type="term" value="F:iron ion binding"/>
    <property type="evidence" value="ECO:0007669"/>
    <property type="project" value="UniProtKB-UniRule"/>
</dbReference>
<dbReference type="GO" id="GO:0045471">
    <property type="term" value="P:response to ethanol"/>
    <property type="evidence" value="ECO:0007669"/>
    <property type="project" value="UniProtKB-ARBA"/>
</dbReference>
<dbReference type="PROSITE" id="PS51184">
    <property type="entry name" value="JMJC"/>
    <property type="match status" value="1"/>
</dbReference>
<comment type="subcellular location">
    <subcellularLocation>
        <location evidence="1 14">Nucleus</location>
    </subcellularLocation>
</comment>
<dbReference type="PANTHER" id="PTHR13096:SF8">
    <property type="entry name" value="RIBOSOMAL OXYGENASE 1"/>
    <property type="match status" value="1"/>
</dbReference>
<dbReference type="InterPro" id="IPR003347">
    <property type="entry name" value="JmjC_dom"/>
</dbReference>
<keyword evidence="11 14" id="KW-0539">Nucleus</keyword>
<evidence type="ECO:0000256" key="8">
    <source>
        <dbReference type="ARBA" id="ARBA00023004"/>
    </source>
</evidence>
<keyword evidence="8 14" id="KW-0408">Iron</keyword>
<keyword evidence="6 14" id="KW-0223">Dioxygenase</keyword>
<dbReference type="EC" id="1.14.11.27" evidence="14"/>
<dbReference type="Gene3D" id="1.10.10.1500">
    <property type="entry name" value="JmjC domain-containing ribosomal oxygenase (ROX), dimer domain"/>
    <property type="match status" value="1"/>
</dbReference>
<evidence type="ECO:0000256" key="5">
    <source>
        <dbReference type="ARBA" id="ARBA00022853"/>
    </source>
</evidence>
<dbReference type="InterPro" id="IPR039994">
    <property type="entry name" value="NO66-like"/>
</dbReference>
<dbReference type="FunFam" id="1.10.10.1500:FF:000001">
    <property type="entry name" value="ribosomal oxygenase 1 isoform X1"/>
    <property type="match status" value="1"/>
</dbReference>
<evidence type="ECO:0000256" key="13">
    <source>
        <dbReference type="ARBA" id="ARBA00047915"/>
    </source>
</evidence>
<gene>
    <name evidence="17" type="ORF">AMK59_6874</name>
</gene>
<evidence type="ECO:0000256" key="2">
    <source>
        <dbReference type="ARBA" id="ARBA00010309"/>
    </source>
</evidence>
<dbReference type="GO" id="GO:0032453">
    <property type="term" value="F:histone H3K4 demethylase activity"/>
    <property type="evidence" value="ECO:0007669"/>
    <property type="project" value="TreeGrafter"/>
</dbReference>
<dbReference type="PANTHER" id="PTHR13096">
    <property type="entry name" value="MINA53 MYC INDUCED NUCLEAR ANTIGEN"/>
    <property type="match status" value="1"/>
</dbReference>
<evidence type="ECO:0000256" key="4">
    <source>
        <dbReference type="ARBA" id="ARBA00022723"/>
    </source>
</evidence>
<evidence type="ECO:0000256" key="10">
    <source>
        <dbReference type="ARBA" id="ARBA00023163"/>
    </source>
</evidence>
<evidence type="ECO:0000256" key="7">
    <source>
        <dbReference type="ARBA" id="ARBA00023002"/>
    </source>
</evidence>
<dbReference type="FunFam" id="3.90.930.40:FF:000001">
    <property type="entry name" value="ribosomal oxygenase 1 isoform X1"/>
    <property type="match status" value="1"/>
</dbReference>
<evidence type="ECO:0000313" key="18">
    <source>
        <dbReference type="Proteomes" id="UP000051574"/>
    </source>
</evidence>
<comment type="catalytic activity">
    <reaction evidence="13 14">
        <text>N(6),N(6)-dimethyl-L-lysyl(36)-[histone H3] + 2 2-oxoglutarate + 2 O2 = L-lysyl(36)-[histone H3] + 2 formaldehyde + 2 succinate + 2 CO2</text>
        <dbReference type="Rhea" id="RHEA:42032"/>
        <dbReference type="Rhea" id="RHEA-COMP:9785"/>
        <dbReference type="Rhea" id="RHEA-COMP:9787"/>
        <dbReference type="ChEBI" id="CHEBI:15379"/>
        <dbReference type="ChEBI" id="CHEBI:16526"/>
        <dbReference type="ChEBI" id="CHEBI:16810"/>
        <dbReference type="ChEBI" id="CHEBI:16842"/>
        <dbReference type="ChEBI" id="CHEBI:29969"/>
        <dbReference type="ChEBI" id="CHEBI:30031"/>
        <dbReference type="ChEBI" id="CHEBI:61976"/>
        <dbReference type="EC" id="1.14.11.27"/>
    </reaction>
</comment>
<comment type="cofactor">
    <cofactor evidence="14">
        <name>Fe(2+)</name>
        <dbReference type="ChEBI" id="CHEBI:29033"/>
    </cofactor>
    <text evidence="14">Binds 1 Fe(2+) ion per subunit.</text>
</comment>
<comment type="caution">
    <text evidence="17">The sequence shown here is derived from an EMBL/GenBank/DDBJ whole genome shotgun (WGS) entry which is preliminary data.</text>
</comment>
<comment type="similarity">
    <text evidence="2">Belongs to the ROX family. NO66 subfamily.</text>
</comment>
<evidence type="ECO:0000256" key="6">
    <source>
        <dbReference type="ARBA" id="ARBA00022964"/>
    </source>
</evidence>
<dbReference type="SUPFAM" id="SSF51197">
    <property type="entry name" value="Clavaminate synthase-like"/>
    <property type="match status" value="1"/>
</dbReference>
<dbReference type="InterPro" id="IPR049043">
    <property type="entry name" value="WHD_RIOX1"/>
</dbReference>
<organism evidence="17 18">
    <name type="scientific">Oryctes borbonicus</name>
    <dbReference type="NCBI Taxonomy" id="1629725"/>
    <lineage>
        <taxon>Eukaryota</taxon>
        <taxon>Metazoa</taxon>
        <taxon>Ecdysozoa</taxon>
        <taxon>Arthropoda</taxon>
        <taxon>Hexapoda</taxon>
        <taxon>Insecta</taxon>
        <taxon>Pterygota</taxon>
        <taxon>Neoptera</taxon>
        <taxon>Endopterygota</taxon>
        <taxon>Coleoptera</taxon>
        <taxon>Polyphaga</taxon>
        <taxon>Scarabaeiformia</taxon>
        <taxon>Scarabaeidae</taxon>
        <taxon>Dynastinae</taxon>
        <taxon>Oryctes</taxon>
    </lineage>
</organism>
<dbReference type="Pfam" id="PF21233">
    <property type="entry name" value="WHD_RIOX1"/>
    <property type="match status" value="1"/>
</dbReference>
<keyword evidence="4 14" id="KW-0479">Metal-binding</keyword>
<feature type="non-terminal residue" evidence="17">
    <location>
        <position position="558"/>
    </location>
</feature>
<dbReference type="GO" id="GO:0140680">
    <property type="term" value="F:histone H3K36me/H3K36me2 demethylase activity"/>
    <property type="evidence" value="ECO:0007669"/>
    <property type="project" value="UniProtKB-EC"/>
</dbReference>
<sequence>MLSAFAVYKTKPDSKNNPKQKLQQQSITIKKKRSKRKHRNIINGIAKTSNVLHEANISPKKQIKKKLNVSQEMEIDNDVPVSQLPRRKEVKDIHVSPLPTKKEFSTKIQKKSKQKIKQVSNKPINIDTKVLKRPLDLLSYLLAPIDVSEFFNTYWESKPLHIVRNKEDYFKNIFSSQQLDTILRNNLLYYTRNVDVVTYENDERQTHNPEGRAIPANVWDYYMNGCSVRIMNPHTYNHKVRDMLSTLQEYFGSMVGANVYLTPSGSQGFAPHYDDIEAFVIQLEGHKNWKLYAPRTNAEMLPRYSSQNLPRNELQAPIKELTLKAGDLLYFPRGFIHEASTDKDAHSLHITVSVYQHTAYVDLLEKLLPIALKNASENDVDFRKGLPLNYLKHVGVVNSAKNTSERKEIFSKVKELMHKMVDYALVDAAADQLGRKFMYEALPPHLSSAEKERSSKEDGDRMENGVVTNIASFSPDTMVRFARYHSQRLVVEESGVVIYYCTENANVYHGEEEQSLELDNTLIDTVTALQNIYPQYISIEDLPCNDEIKKIQAISDLW</sequence>
<evidence type="ECO:0000256" key="3">
    <source>
        <dbReference type="ARBA" id="ARBA00022491"/>
    </source>
</evidence>
<feature type="region of interest" description="Disordered" evidence="15">
    <location>
        <begin position="1"/>
        <end position="37"/>
    </location>
</feature>